<dbReference type="InterPro" id="IPR000477">
    <property type="entry name" value="RT_dom"/>
</dbReference>
<dbReference type="Proteomes" id="UP000770661">
    <property type="component" value="Unassembled WGS sequence"/>
</dbReference>
<name>A0A8J5CJ69_CHIOP</name>
<protein>
    <recommendedName>
        <fullName evidence="1">Reverse transcriptase domain-containing protein</fullName>
    </recommendedName>
</protein>
<keyword evidence="3" id="KW-1185">Reference proteome</keyword>
<dbReference type="OrthoDB" id="421040at2759"/>
<comment type="caution">
    <text evidence="2">The sequence shown here is derived from an EMBL/GenBank/DDBJ whole genome shotgun (WGS) entry which is preliminary data.</text>
</comment>
<organism evidence="2 3">
    <name type="scientific">Chionoecetes opilio</name>
    <name type="common">Atlantic snow crab</name>
    <name type="synonym">Cancer opilio</name>
    <dbReference type="NCBI Taxonomy" id="41210"/>
    <lineage>
        <taxon>Eukaryota</taxon>
        <taxon>Metazoa</taxon>
        <taxon>Ecdysozoa</taxon>
        <taxon>Arthropoda</taxon>
        <taxon>Crustacea</taxon>
        <taxon>Multicrustacea</taxon>
        <taxon>Malacostraca</taxon>
        <taxon>Eumalacostraca</taxon>
        <taxon>Eucarida</taxon>
        <taxon>Decapoda</taxon>
        <taxon>Pleocyemata</taxon>
        <taxon>Brachyura</taxon>
        <taxon>Eubrachyura</taxon>
        <taxon>Majoidea</taxon>
        <taxon>Majidae</taxon>
        <taxon>Chionoecetes</taxon>
    </lineage>
</organism>
<evidence type="ECO:0000313" key="3">
    <source>
        <dbReference type="Proteomes" id="UP000770661"/>
    </source>
</evidence>
<dbReference type="PROSITE" id="PS50878">
    <property type="entry name" value="RT_POL"/>
    <property type="match status" value="1"/>
</dbReference>
<dbReference type="AlphaFoldDB" id="A0A8J5CJ69"/>
<dbReference type="EMBL" id="JACEEZ010020472">
    <property type="protein sequence ID" value="KAG0714511.1"/>
    <property type="molecule type" value="Genomic_DNA"/>
</dbReference>
<gene>
    <name evidence="2" type="ORF">GWK47_001553</name>
</gene>
<sequence>MEELVALPFQAGTVLLSYADDLALVVTGRGDRLCKTQRALDLITAKCEKLGLKISTQKSRAMTIKAANPVCQLRVQGIGLAWTDPLPVPRGGARRRLSFTAQLDYLRERTQARLNVMRAMTRLNAGATFSVLRL</sequence>
<proteinExistence type="predicted"/>
<evidence type="ECO:0000313" key="2">
    <source>
        <dbReference type="EMBL" id="KAG0714511.1"/>
    </source>
</evidence>
<accession>A0A8J5CJ69</accession>
<reference evidence="2" key="1">
    <citation type="submission" date="2020-07" db="EMBL/GenBank/DDBJ databases">
        <title>The High-quality genome of the commercially important snow crab, Chionoecetes opilio.</title>
        <authorList>
            <person name="Jeong J.-H."/>
            <person name="Ryu S."/>
        </authorList>
    </citation>
    <scope>NUCLEOTIDE SEQUENCE</scope>
    <source>
        <strain evidence="2">MADBK_172401_WGS</strain>
        <tissue evidence="2">Digestive gland</tissue>
    </source>
</reference>
<feature type="domain" description="Reverse transcriptase" evidence="1">
    <location>
        <begin position="1"/>
        <end position="82"/>
    </location>
</feature>
<evidence type="ECO:0000259" key="1">
    <source>
        <dbReference type="PROSITE" id="PS50878"/>
    </source>
</evidence>